<feature type="transmembrane region" description="Helical" evidence="1">
    <location>
        <begin position="71"/>
        <end position="93"/>
    </location>
</feature>
<evidence type="ECO:0000256" key="1">
    <source>
        <dbReference type="SAM" id="Phobius"/>
    </source>
</evidence>
<evidence type="ECO:0000313" key="2">
    <source>
        <dbReference type="EMBL" id="MDN4519323.1"/>
    </source>
</evidence>
<keyword evidence="1" id="KW-0812">Transmembrane</keyword>
<keyword evidence="3" id="KW-1185">Reference proteome</keyword>
<organism evidence="2 3">
    <name type="scientific">Mycolicibacterium austroafricanum</name>
    <name type="common">Mycobacterium austroafricanum</name>
    <dbReference type="NCBI Taxonomy" id="39687"/>
    <lineage>
        <taxon>Bacteria</taxon>
        <taxon>Bacillati</taxon>
        <taxon>Actinomycetota</taxon>
        <taxon>Actinomycetes</taxon>
        <taxon>Mycobacteriales</taxon>
        <taxon>Mycobacteriaceae</taxon>
        <taxon>Mycolicibacterium</taxon>
    </lineage>
</organism>
<feature type="transmembrane region" description="Helical" evidence="1">
    <location>
        <begin position="99"/>
        <end position="119"/>
    </location>
</feature>
<accession>A0ABT8HEX7</accession>
<protein>
    <submittedName>
        <fullName evidence="2">Uncharacterized protein</fullName>
    </submittedName>
</protein>
<evidence type="ECO:0000313" key="3">
    <source>
        <dbReference type="Proteomes" id="UP001172687"/>
    </source>
</evidence>
<sequence>MTVTRRILLGWFVSVVATAVCYAVFFNGEFSDGGAVPPWIIAAAAGPAALTLGSVLRFARAGAHSRFGDPDGMYVLMTATAIVSEGLTIAAEIALGAPALWLSIPIATLVYSVGAAITLRRA</sequence>
<keyword evidence="1" id="KW-1133">Transmembrane helix</keyword>
<proteinExistence type="predicted"/>
<keyword evidence="1" id="KW-0472">Membrane</keyword>
<gene>
    <name evidence="2" type="ORF">QYF68_16080</name>
</gene>
<dbReference type="RefSeq" id="WP_208674367.1">
    <property type="nucleotide sequence ID" value="NZ_CP070380.1"/>
</dbReference>
<dbReference type="EMBL" id="JAUHTC010000054">
    <property type="protein sequence ID" value="MDN4519323.1"/>
    <property type="molecule type" value="Genomic_DNA"/>
</dbReference>
<comment type="caution">
    <text evidence="2">The sequence shown here is derived from an EMBL/GenBank/DDBJ whole genome shotgun (WGS) entry which is preliminary data.</text>
</comment>
<reference evidence="2" key="1">
    <citation type="submission" date="2023-07" db="EMBL/GenBank/DDBJ databases">
        <title>Degradation of tert-butanol by M. austroafricanum TBA100.</title>
        <authorList>
            <person name="Helbich S."/>
            <person name="Vainshtein Y."/>
        </authorList>
    </citation>
    <scope>NUCLEOTIDE SEQUENCE</scope>
    <source>
        <strain evidence="2">TBA100</strain>
    </source>
</reference>
<feature type="transmembrane region" description="Helical" evidence="1">
    <location>
        <begin position="39"/>
        <end position="59"/>
    </location>
</feature>
<dbReference type="Proteomes" id="UP001172687">
    <property type="component" value="Unassembled WGS sequence"/>
</dbReference>
<name>A0ABT8HEX7_MYCAO</name>